<comment type="caution">
    <text evidence="4">The sequence shown here is derived from an EMBL/GenBank/DDBJ whole genome shotgun (WGS) entry which is preliminary data.</text>
</comment>
<dbReference type="SMART" id="SM00271">
    <property type="entry name" value="DnaJ"/>
    <property type="match status" value="1"/>
</dbReference>
<dbReference type="InterPro" id="IPR036869">
    <property type="entry name" value="J_dom_sf"/>
</dbReference>
<dbReference type="InterPro" id="IPR001623">
    <property type="entry name" value="DnaJ_domain"/>
</dbReference>
<dbReference type="PANTHER" id="PTHR45168">
    <property type="entry name" value="DNAJ HOMOLOG SUBFAMILY B MEMBER 2"/>
    <property type="match status" value="1"/>
</dbReference>
<name>A0A553PPT9_TIGCA</name>
<dbReference type="OMA" id="HHRFRSP"/>
<dbReference type="AlphaFoldDB" id="A0A553PPT9"/>
<dbReference type="PRINTS" id="PR00625">
    <property type="entry name" value="JDOMAIN"/>
</dbReference>
<keyword evidence="1" id="KW-0143">Chaperone</keyword>
<evidence type="ECO:0000256" key="2">
    <source>
        <dbReference type="SAM" id="MobiDB-lite"/>
    </source>
</evidence>
<accession>A0A553PPT9</accession>
<keyword evidence="5" id="KW-1185">Reference proteome</keyword>
<dbReference type="SUPFAM" id="SSF46565">
    <property type="entry name" value="Chaperone J-domain"/>
    <property type="match status" value="1"/>
</dbReference>
<feature type="region of interest" description="Disordered" evidence="2">
    <location>
        <begin position="328"/>
        <end position="362"/>
    </location>
</feature>
<dbReference type="GO" id="GO:0051082">
    <property type="term" value="F:unfolded protein binding"/>
    <property type="evidence" value="ECO:0007669"/>
    <property type="project" value="InterPro"/>
</dbReference>
<protein>
    <recommendedName>
        <fullName evidence="3">J domain-containing protein</fullName>
    </recommendedName>
</protein>
<evidence type="ECO:0000313" key="5">
    <source>
        <dbReference type="Proteomes" id="UP000318571"/>
    </source>
</evidence>
<dbReference type="PANTHER" id="PTHR45168:SF3">
    <property type="entry name" value="DNAJ HEAT SHOCK PROTEIN FAMILY (HSP40) MEMBER B2"/>
    <property type="match status" value="1"/>
</dbReference>
<evidence type="ECO:0000256" key="1">
    <source>
        <dbReference type="ARBA" id="ARBA00023186"/>
    </source>
</evidence>
<evidence type="ECO:0000259" key="3">
    <source>
        <dbReference type="PROSITE" id="PS50076"/>
    </source>
</evidence>
<evidence type="ECO:0000313" key="4">
    <source>
        <dbReference type="EMBL" id="TRY79695.1"/>
    </source>
</evidence>
<reference evidence="4 5" key="1">
    <citation type="journal article" date="2018" name="Nat. Ecol. Evol.">
        <title>Genomic signatures of mitonuclear coevolution across populations of Tigriopus californicus.</title>
        <authorList>
            <person name="Barreto F.S."/>
            <person name="Watson E.T."/>
            <person name="Lima T.G."/>
            <person name="Willett C.S."/>
            <person name="Edmands S."/>
            <person name="Li W."/>
            <person name="Burton R.S."/>
        </authorList>
    </citation>
    <scope>NUCLEOTIDE SEQUENCE [LARGE SCALE GENOMIC DNA]</scope>
    <source>
        <strain evidence="4 5">San Diego</strain>
    </source>
</reference>
<dbReference type="InterPro" id="IPR018253">
    <property type="entry name" value="DnaJ_domain_CS"/>
</dbReference>
<dbReference type="CDD" id="cd06257">
    <property type="entry name" value="DnaJ"/>
    <property type="match status" value="1"/>
</dbReference>
<proteinExistence type="predicted"/>
<organism evidence="4 5">
    <name type="scientific">Tigriopus californicus</name>
    <name type="common">Marine copepod</name>
    <dbReference type="NCBI Taxonomy" id="6832"/>
    <lineage>
        <taxon>Eukaryota</taxon>
        <taxon>Metazoa</taxon>
        <taxon>Ecdysozoa</taxon>
        <taxon>Arthropoda</taxon>
        <taxon>Crustacea</taxon>
        <taxon>Multicrustacea</taxon>
        <taxon>Hexanauplia</taxon>
        <taxon>Copepoda</taxon>
        <taxon>Harpacticoida</taxon>
        <taxon>Harpacticidae</taxon>
        <taxon>Tigriopus</taxon>
    </lineage>
</organism>
<dbReference type="STRING" id="6832.A0A553PPT9"/>
<dbReference type="GO" id="GO:0030544">
    <property type="term" value="F:Hsp70 protein binding"/>
    <property type="evidence" value="ECO:0007669"/>
    <property type="project" value="InterPro"/>
</dbReference>
<feature type="domain" description="J" evidence="3">
    <location>
        <begin position="1"/>
        <end position="59"/>
    </location>
</feature>
<dbReference type="Proteomes" id="UP000318571">
    <property type="component" value="Chromosome 6"/>
</dbReference>
<dbReference type="InterPro" id="IPR043183">
    <property type="entry name" value="DNJB2/6-like"/>
</dbReference>
<dbReference type="PROSITE" id="PS00636">
    <property type="entry name" value="DNAJ_1"/>
    <property type="match status" value="1"/>
</dbReference>
<dbReference type="Pfam" id="PF00226">
    <property type="entry name" value="DnaJ"/>
    <property type="match status" value="1"/>
</dbReference>
<sequence length="362" mass="39935">MESLPLEDSSTRYRRLALKWHPDKNPDNQEDATQKFKEISEAYEVLSDALKRCVYDRQLKEKETPEPENGFRFHSHPHRESSPFCRSKDKKRNIYDKYGREGLQPGSAPANGPSRHFRGRHRNNVFEEGGFETFGFPHFCFRDPEDVFREAFGGIDPFEDMLDPFGLLGGHRARAHHHGSHRAHHHHNHNNRHHAALHGVATSSPAHHHHHHLHQRQQINPLSTLMMSPFSGMSAVGGGFGHSPFDSLFGMGGLGGTSFMMSSMGGGGSIFDVMGTGLGGGGGGAGMAGTSMSTRFVNGKKITTKKTFGNGGETIKVYENDVLVSHTVNGEPVGGSDANTNGHHHHGHGVHTSRSSGRRRHF</sequence>
<dbReference type="Gene3D" id="1.10.287.110">
    <property type="entry name" value="DnaJ domain"/>
    <property type="match status" value="1"/>
</dbReference>
<feature type="compositionally biased region" description="Basic residues" evidence="2">
    <location>
        <begin position="342"/>
        <end position="362"/>
    </location>
</feature>
<dbReference type="EMBL" id="VCGU01000002">
    <property type="protein sequence ID" value="TRY79695.1"/>
    <property type="molecule type" value="Genomic_DNA"/>
</dbReference>
<gene>
    <name evidence="4" type="ORF">TCAL_08327</name>
</gene>
<dbReference type="PROSITE" id="PS50076">
    <property type="entry name" value="DNAJ_2"/>
    <property type="match status" value="1"/>
</dbReference>
<feature type="region of interest" description="Disordered" evidence="2">
    <location>
        <begin position="64"/>
        <end position="86"/>
    </location>
</feature>